<dbReference type="SUPFAM" id="SSF111369">
    <property type="entry name" value="HlyD-like secretion proteins"/>
    <property type="match status" value="1"/>
</dbReference>
<evidence type="ECO:0000256" key="3">
    <source>
        <dbReference type="ARBA" id="ARBA00023054"/>
    </source>
</evidence>
<comment type="caution">
    <text evidence="8">The sequence shown here is derived from an EMBL/GenBank/DDBJ whole genome shotgun (WGS) entry which is preliminary data.</text>
</comment>
<dbReference type="RefSeq" id="WP_141609851.1">
    <property type="nucleotide sequence ID" value="NZ_VIGC02000010.1"/>
</dbReference>
<evidence type="ECO:0000259" key="6">
    <source>
        <dbReference type="Pfam" id="PF25917"/>
    </source>
</evidence>
<comment type="similarity">
    <text evidence="2">Belongs to the membrane fusion protein (MFP) (TC 8.A.1) family.</text>
</comment>
<evidence type="ECO:0000259" key="7">
    <source>
        <dbReference type="Pfam" id="PF25954"/>
    </source>
</evidence>
<dbReference type="Pfam" id="PF25954">
    <property type="entry name" value="Beta-barrel_RND_2"/>
    <property type="match status" value="1"/>
</dbReference>
<feature type="transmembrane region" description="Helical" evidence="5">
    <location>
        <begin position="54"/>
        <end position="72"/>
    </location>
</feature>
<keyword evidence="5" id="KW-0812">Transmembrane</keyword>
<organism evidence="8 9">
    <name type="scientific">Litorilinea aerophila</name>
    <dbReference type="NCBI Taxonomy" id="1204385"/>
    <lineage>
        <taxon>Bacteria</taxon>
        <taxon>Bacillati</taxon>
        <taxon>Chloroflexota</taxon>
        <taxon>Caldilineae</taxon>
        <taxon>Caldilineales</taxon>
        <taxon>Caldilineaceae</taxon>
        <taxon>Litorilinea</taxon>
    </lineage>
</organism>
<keyword evidence="5" id="KW-0472">Membrane</keyword>
<dbReference type="PANTHER" id="PTHR32347">
    <property type="entry name" value="EFFLUX SYSTEM COMPONENT YKNX-RELATED"/>
    <property type="match status" value="1"/>
</dbReference>
<dbReference type="InterPro" id="IPR050465">
    <property type="entry name" value="UPF0194_transport"/>
</dbReference>
<dbReference type="InterPro" id="IPR058625">
    <property type="entry name" value="MdtA-like_BSH"/>
</dbReference>
<dbReference type="Gene3D" id="2.40.30.170">
    <property type="match status" value="1"/>
</dbReference>
<evidence type="ECO:0000256" key="4">
    <source>
        <dbReference type="SAM" id="MobiDB-lite"/>
    </source>
</evidence>
<dbReference type="Gene3D" id="2.40.50.100">
    <property type="match status" value="1"/>
</dbReference>
<evidence type="ECO:0000313" key="9">
    <source>
        <dbReference type="Proteomes" id="UP000317371"/>
    </source>
</evidence>
<dbReference type="Proteomes" id="UP000317371">
    <property type="component" value="Unassembled WGS sequence"/>
</dbReference>
<dbReference type="InParanoid" id="A0A540VGP6"/>
<evidence type="ECO:0000313" key="8">
    <source>
        <dbReference type="EMBL" id="TQE95936.1"/>
    </source>
</evidence>
<dbReference type="GO" id="GO:0030313">
    <property type="term" value="C:cell envelope"/>
    <property type="evidence" value="ECO:0007669"/>
    <property type="project" value="UniProtKB-SubCell"/>
</dbReference>
<keyword evidence="9" id="KW-1185">Reference proteome</keyword>
<evidence type="ECO:0000256" key="1">
    <source>
        <dbReference type="ARBA" id="ARBA00004196"/>
    </source>
</evidence>
<dbReference type="FunFam" id="2.40.30.170:FF:000010">
    <property type="entry name" value="Efflux RND transporter periplasmic adaptor subunit"/>
    <property type="match status" value="1"/>
</dbReference>
<accession>A0A540VGP6</accession>
<sequence>MAQQPRTKPAPPATPESPPGKQNGQPTGPLAPPPAPTAVAPAEPSRRRHGRSPAILAILLVLLLATAAWWIGAGRPAPTQLLPWPWQEPAGPLVASGTLEADEILVGSEIAGRIVSLVQEGQPVQADQILAQLDDSLIQIQIRQANVAARQQLEVQLEHYRLRSPIDGVVMRVPMHVGEVVSPGQTVAAVADLSSLKLTAYVLERDLGQVRVGQPVAVTVDPFPDRTFPGVVTGINQRAEFTPRNVQTRSDRLNLVFGVRIRVENPEGLLKPGMPADATFLEP</sequence>
<dbReference type="EMBL" id="VIGC01000010">
    <property type="protein sequence ID" value="TQE95936.1"/>
    <property type="molecule type" value="Genomic_DNA"/>
</dbReference>
<gene>
    <name evidence="8" type="ORF">FKZ61_09315</name>
</gene>
<feature type="domain" description="CusB-like beta-barrel" evidence="7">
    <location>
        <begin position="198"/>
        <end position="280"/>
    </location>
</feature>
<evidence type="ECO:0000256" key="2">
    <source>
        <dbReference type="ARBA" id="ARBA00009477"/>
    </source>
</evidence>
<dbReference type="Pfam" id="PF25917">
    <property type="entry name" value="BSH_RND"/>
    <property type="match status" value="1"/>
</dbReference>
<dbReference type="OrthoDB" id="140298at2"/>
<keyword evidence="3" id="KW-0175">Coiled coil</keyword>
<reference evidence="8 9" key="1">
    <citation type="submission" date="2019-06" db="EMBL/GenBank/DDBJ databases">
        <title>Genome sequence of Litorilinea aerophila BAA-2444.</title>
        <authorList>
            <person name="Maclea K.S."/>
            <person name="Maurais E.G."/>
            <person name="Iannazzi L.C."/>
        </authorList>
    </citation>
    <scope>NUCLEOTIDE SEQUENCE [LARGE SCALE GENOMIC DNA]</scope>
    <source>
        <strain evidence="8 9">ATCC BAA-2444</strain>
    </source>
</reference>
<feature type="compositionally biased region" description="Pro residues" evidence="4">
    <location>
        <begin position="8"/>
        <end position="18"/>
    </location>
</feature>
<name>A0A540VGP6_9CHLR</name>
<proteinExistence type="inferred from homology"/>
<feature type="domain" description="Multidrug resistance protein MdtA-like barrel-sandwich hybrid" evidence="6">
    <location>
        <begin position="106"/>
        <end position="191"/>
    </location>
</feature>
<feature type="region of interest" description="Disordered" evidence="4">
    <location>
        <begin position="1"/>
        <end position="47"/>
    </location>
</feature>
<dbReference type="AlphaFoldDB" id="A0A540VGP6"/>
<evidence type="ECO:0000256" key="5">
    <source>
        <dbReference type="SAM" id="Phobius"/>
    </source>
</evidence>
<dbReference type="PANTHER" id="PTHR32347:SF23">
    <property type="entry name" value="BLL5650 PROTEIN"/>
    <property type="match status" value="1"/>
</dbReference>
<protein>
    <submittedName>
        <fullName evidence="8">Efflux RND transporter periplasmic adaptor subunit</fullName>
    </submittedName>
</protein>
<comment type="subcellular location">
    <subcellularLocation>
        <location evidence="1">Cell envelope</location>
    </subcellularLocation>
</comment>
<dbReference type="InterPro" id="IPR058792">
    <property type="entry name" value="Beta-barrel_RND_2"/>
</dbReference>
<keyword evidence="5" id="KW-1133">Transmembrane helix</keyword>